<dbReference type="InterPro" id="IPR056173">
    <property type="entry name" value="Sec20_C"/>
</dbReference>
<evidence type="ECO:0000256" key="8">
    <source>
        <dbReference type="ARBA" id="ARBA00023136"/>
    </source>
</evidence>
<dbReference type="HOGENOM" id="CLU_038503_0_0_1"/>
<evidence type="ECO:0000256" key="9">
    <source>
        <dbReference type="ARBA" id="ARBA00037934"/>
    </source>
</evidence>
<dbReference type="STRING" id="655819.J4KKZ6"/>
<feature type="region of interest" description="Disordered" evidence="10">
    <location>
        <begin position="374"/>
        <end position="429"/>
    </location>
</feature>
<dbReference type="GeneID" id="19892726"/>
<evidence type="ECO:0000313" key="12">
    <source>
        <dbReference type="EMBL" id="EJP61319.1"/>
    </source>
</evidence>
<dbReference type="EMBL" id="JH725213">
    <property type="protein sequence ID" value="EJP61319.1"/>
    <property type="molecule type" value="Genomic_DNA"/>
</dbReference>
<dbReference type="RefSeq" id="XP_008603033.1">
    <property type="nucleotide sequence ID" value="XM_008604811.1"/>
</dbReference>
<keyword evidence="5" id="KW-0931">ER-Golgi transport</keyword>
<evidence type="ECO:0000256" key="2">
    <source>
        <dbReference type="ARBA" id="ARBA00022448"/>
    </source>
</evidence>
<evidence type="ECO:0000256" key="7">
    <source>
        <dbReference type="ARBA" id="ARBA00023054"/>
    </source>
</evidence>
<feature type="compositionally biased region" description="Acidic residues" evidence="10">
    <location>
        <begin position="395"/>
        <end position="406"/>
    </location>
</feature>
<feature type="region of interest" description="Disordered" evidence="10">
    <location>
        <begin position="136"/>
        <end position="193"/>
    </location>
</feature>
<dbReference type="Proteomes" id="UP000002762">
    <property type="component" value="Unassembled WGS sequence"/>
</dbReference>
<accession>J4KKZ6</accession>
<keyword evidence="8" id="KW-0472">Membrane</keyword>
<name>J4KKZ6_BEAB2</name>
<comment type="similarity">
    <text evidence="9">Belongs to the SEC20 family.</text>
</comment>
<organism evidence="12 13">
    <name type="scientific">Beauveria bassiana (strain ARSEF 2860)</name>
    <name type="common">White muscardine disease fungus</name>
    <name type="synonym">Tritirachium shiotae</name>
    <dbReference type="NCBI Taxonomy" id="655819"/>
    <lineage>
        <taxon>Eukaryota</taxon>
        <taxon>Fungi</taxon>
        <taxon>Dikarya</taxon>
        <taxon>Ascomycota</taxon>
        <taxon>Pezizomycotina</taxon>
        <taxon>Sordariomycetes</taxon>
        <taxon>Hypocreomycetidae</taxon>
        <taxon>Hypocreales</taxon>
        <taxon>Cordycipitaceae</taxon>
        <taxon>Beauveria</taxon>
    </lineage>
</organism>
<dbReference type="AlphaFoldDB" id="J4KKZ6"/>
<dbReference type="InterPro" id="IPR005606">
    <property type="entry name" value="Sec20"/>
</dbReference>
<reference evidence="12 13" key="1">
    <citation type="journal article" date="2012" name="Sci. Rep.">
        <title>Genomic perspectives on the evolution of fungal entomopathogenicity in Beauveria bassiana.</title>
        <authorList>
            <person name="Xiao G."/>
            <person name="Ying S.H."/>
            <person name="Zheng P."/>
            <person name="Wang Z.L."/>
            <person name="Zhang S."/>
            <person name="Xie X.Q."/>
            <person name="Shang Y."/>
            <person name="St Leger R.J."/>
            <person name="Zhao G.P."/>
            <person name="Wang C."/>
            <person name="Feng M.G."/>
        </authorList>
    </citation>
    <scope>NUCLEOTIDE SEQUENCE [LARGE SCALE GENOMIC DNA]</scope>
    <source>
        <strain evidence="12 13">ARSEF 2860</strain>
    </source>
</reference>
<evidence type="ECO:0000256" key="4">
    <source>
        <dbReference type="ARBA" id="ARBA00022824"/>
    </source>
</evidence>
<keyword evidence="4" id="KW-0256">Endoplasmic reticulum</keyword>
<evidence type="ECO:0000256" key="5">
    <source>
        <dbReference type="ARBA" id="ARBA00022892"/>
    </source>
</evidence>
<protein>
    <submittedName>
        <fullName evidence="12">Sec20 domain-containing protein</fullName>
    </submittedName>
</protein>
<evidence type="ECO:0000313" key="13">
    <source>
        <dbReference type="Proteomes" id="UP000002762"/>
    </source>
</evidence>
<feature type="compositionally biased region" description="Low complexity" evidence="10">
    <location>
        <begin position="149"/>
        <end position="160"/>
    </location>
</feature>
<dbReference type="GO" id="GO:0005789">
    <property type="term" value="C:endoplasmic reticulum membrane"/>
    <property type="evidence" value="ECO:0007669"/>
    <property type="project" value="UniProtKB-SubCell"/>
</dbReference>
<dbReference type="InParanoid" id="J4KKZ6"/>
<dbReference type="GO" id="GO:0005484">
    <property type="term" value="F:SNAP receptor activity"/>
    <property type="evidence" value="ECO:0007669"/>
    <property type="project" value="InterPro"/>
</dbReference>
<dbReference type="PANTHER" id="PTHR12825:SF0">
    <property type="entry name" value="VESICLE TRANSPORT PROTEIN SEC20"/>
    <property type="match status" value="1"/>
</dbReference>
<keyword evidence="3" id="KW-0812">Transmembrane</keyword>
<keyword evidence="2" id="KW-0813">Transport</keyword>
<gene>
    <name evidence="12" type="ORF">BBA_09714</name>
</gene>
<keyword evidence="13" id="KW-1185">Reference proteome</keyword>
<evidence type="ECO:0000256" key="3">
    <source>
        <dbReference type="ARBA" id="ARBA00022692"/>
    </source>
</evidence>
<proteinExistence type="inferred from homology"/>
<keyword evidence="6" id="KW-1133">Transmembrane helix</keyword>
<evidence type="ECO:0000256" key="10">
    <source>
        <dbReference type="SAM" id="MobiDB-lite"/>
    </source>
</evidence>
<dbReference type="GO" id="GO:0006890">
    <property type="term" value="P:retrograde vesicle-mediated transport, Golgi to endoplasmic reticulum"/>
    <property type="evidence" value="ECO:0007669"/>
    <property type="project" value="InterPro"/>
</dbReference>
<dbReference type="Pfam" id="PF03908">
    <property type="entry name" value="Sec20"/>
    <property type="match status" value="1"/>
</dbReference>
<dbReference type="PANTHER" id="PTHR12825">
    <property type="entry name" value="BNIP1-RELATED"/>
    <property type="match status" value="1"/>
</dbReference>
<sequence length="429" mass="46994">MSFAGLQERLTALHDSTGQLRTLVDRLAHLTFQPGAVPDVSTDDDEDGGVLGELSAEIAQLLKAGVEEQELLREEANYVRPDGHEKERLMEGVVRVGTELTKLRVAFRKARLQAKRNLVEVQKLERKLLLQSYSAPVPESEPLDENDETAAAAAAAATTTQQQIYPRHHQPRSIHQSRSGLSEEDQRTVGASSSVTASLRRAHDLVASELGRSEYAHQTLSESSAALRRLDDSYGSLDSMLGRSRELLGTLLRSQKSDTWYLQTAFYMLATTAAWLVFRRLLYGPLWWLVLLPLRILFGVGSTATRAVLAKGRAPADVVKEGSVGGGVTEDKREAEGMPDEALPTVKVVSRDGKMDEEEEVVEAVREAIKQAVEQAAEQAVEEAEVLEQASSEPAQDESAGDEEPLGEAQGQGTYASTEEEPVLQRDEL</sequence>
<evidence type="ECO:0000256" key="1">
    <source>
        <dbReference type="ARBA" id="ARBA00004163"/>
    </source>
</evidence>
<evidence type="ECO:0000259" key="11">
    <source>
        <dbReference type="Pfam" id="PF03908"/>
    </source>
</evidence>
<comment type="subcellular location">
    <subcellularLocation>
        <location evidence="1">Endoplasmic reticulum membrane</location>
        <topology evidence="1">Single-pass type IV membrane protein</topology>
    </subcellularLocation>
</comment>
<evidence type="ECO:0000256" key="6">
    <source>
        <dbReference type="ARBA" id="ARBA00022989"/>
    </source>
</evidence>
<dbReference type="GO" id="GO:0031201">
    <property type="term" value="C:SNARE complex"/>
    <property type="evidence" value="ECO:0007669"/>
    <property type="project" value="TreeGrafter"/>
</dbReference>
<keyword evidence="7" id="KW-0175">Coiled coil</keyword>
<feature type="domain" description="Sec20 C-terminal" evidence="11">
    <location>
        <begin position="192"/>
        <end position="281"/>
    </location>
</feature>
<dbReference type="OrthoDB" id="46868at2759"/>